<sequence length="260" mass="28635">MKTIIKASIVLTGLCFAHSASASADNCLQGCPTGLDNGNTIERSIYTLKNNRYTKFADWVAYHVTTSTMSGPSRSRSWKADPDLYSHYTLEPSDYTDAYATINTDRGHQVPLASFSNTADWKLTNLLSNITPQSSALNQGPWVRLESAVRNHVGNGNDLYVVTGPLYEYYFAELPQANEAHTIPSGYFKIVMQQTGSTIKASAFIMEQTASRSDNFCNTEVSIDEIESRSGINVMPNLSYNSAQTIESSMYGLRSELGCN</sequence>
<dbReference type="Proteomes" id="UP000217277">
    <property type="component" value="Chromosome I"/>
</dbReference>
<gene>
    <name evidence="1" type="ORF">PAGA_a2000</name>
</gene>
<evidence type="ECO:0000313" key="2">
    <source>
        <dbReference type="Proteomes" id="UP000217277"/>
    </source>
</evidence>
<accession>A0ACA8DWE2</accession>
<evidence type="ECO:0000313" key="1">
    <source>
        <dbReference type="EMBL" id="ATC82338.1"/>
    </source>
</evidence>
<proteinExistence type="predicted"/>
<dbReference type="EMBL" id="CP011011">
    <property type="protein sequence ID" value="ATC82338.1"/>
    <property type="molecule type" value="Genomic_DNA"/>
</dbReference>
<protein>
    <submittedName>
        <fullName evidence="1">Endonuclease G, mitochondrial</fullName>
    </submittedName>
</protein>
<keyword evidence="1" id="KW-0255">Endonuclease</keyword>
<reference evidence="1" key="1">
    <citation type="submission" date="2015-03" db="EMBL/GenBank/DDBJ databases">
        <authorList>
            <person name="Xie B.-B."/>
            <person name="Rong J.-C."/>
            <person name="Qin Q.-L."/>
            <person name="Zhang Y.-Z."/>
        </authorList>
    </citation>
    <scope>NUCLEOTIDE SEQUENCE</scope>
    <source>
        <strain evidence="1">DSM 14585</strain>
    </source>
</reference>
<keyword evidence="1" id="KW-0540">Nuclease</keyword>
<keyword evidence="2" id="KW-1185">Reference proteome</keyword>
<organism evidence="1 2">
    <name type="scientific">Pseudoalteromonas agarivorans DSM 14585</name>
    <dbReference type="NCBI Taxonomy" id="1312369"/>
    <lineage>
        <taxon>Bacteria</taxon>
        <taxon>Pseudomonadati</taxon>
        <taxon>Pseudomonadota</taxon>
        <taxon>Gammaproteobacteria</taxon>
        <taxon>Alteromonadales</taxon>
        <taxon>Pseudoalteromonadaceae</taxon>
        <taxon>Pseudoalteromonas</taxon>
    </lineage>
</organism>
<name>A0ACA8DWE2_9GAMM</name>
<keyword evidence="1" id="KW-0378">Hydrolase</keyword>